<keyword evidence="2" id="KW-1185">Reference proteome</keyword>
<dbReference type="Proteomes" id="UP001236795">
    <property type="component" value="Unassembled WGS sequence"/>
</dbReference>
<reference evidence="1 2" key="1">
    <citation type="submission" date="2023-07" db="EMBL/GenBank/DDBJ databases">
        <title>Genomic Encyclopedia of Type Strains, Phase IV (KMG-IV): sequencing the most valuable type-strain genomes for metagenomic binning, comparative biology and taxonomic classification.</title>
        <authorList>
            <person name="Goeker M."/>
        </authorList>
    </citation>
    <scope>NUCLEOTIDE SEQUENCE [LARGE SCALE GENOMIC DNA]</scope>
    <source>
        <strain evidence="1 2">DSM 40573</strain>
    </source>
</reference>
<dbReference type="SUPFAM" id="SSF51445">
    <property type="entry name" value="(Trans)glycosidases"/>
    <property type="match status" value="1"/>
</dbReference>
<sequence length="117" mass="12561">MGLDGQYHSMGGADFHIAMTDMLLTGFPVAGDAHNVFPPLRPGQVAVGMPATVNAGNGHVPPAEVVKTLNCLTKKTDCGSYTTHGTWPSLRGLMTWSINWDRFGGGEFQRTFDGYFG</sequence>
<dbReference type="InterPro" id="IPR017853">
    <property type="entry name" value="GH"/>
</dbReference>
<name>A0ABU0KIW9_9ACTN</name>
<protein>
    <submittedName>
        <fullName evidence="1">Chitinase</fullName>
    </submittedName>
</protein>
<dbReference type="Gene3D" id="3.20.20.80">
    <property type="entry name" value="Glycosidases"/>
    <property type="match status" value="1"/>
</dbReference>
<gene>
    <name evidence="1" type="ORF">QO019_004222</name>
</gene>
<evidence type="ECO:0000313" key="1">
    <source>
        <dbReference type="EMBL" id="MDQ0489350.1"/>
    </source>
</evidence>
<evidence type="ECO:0000313" key="2">
    <source>
        <dbReference type="Proteomes" id="UP001236795"/>
    </source>
</evidence>
<dbReference type="EMBL" id="JAUSWC010000015">
    <property type="protein sequence ID" value="MDQ0489350.1"/>
    <property type="molecule type" value="Genomic_DNA"/>
</dbReference>
<organism evidence="1 2">
    <name type="scientific">Streptomyces thermodiastaticus</name>
    <dbReference type="NCBI Taxonomy" id="44061"/>
    <lineage>
        <taxon>Bacteria</taxon>
        <taxon>Bacillati</taxon>
        <taxon>Actinomycetota</taxon>
        <taxon>Actinomycetes</taxon>
        <taxon>Kitasatosporales</taxon>
        <taxon>Streptomycetaceae</taxon>
        <taxon>Streptomyces</taxon>
    </lineage>
</organism>
<proteinExistence type="predicted"/>
<comment type="caution">
    <text evidence="1">The sequence shown here is derived from an EMBL/GenBank/DDBJ whole genome shotgun (WGS) entry which is preliminary data.</text>
</comment>
<accession>A0ABU0KIW9</accession>